<proteinExistence type="predicted"/>
<dbReference type="GO" id="GO:0004535">
    <property type="term" value="F:poly(A)-specific ribonuclease activity"/>
    <property type="evidence" value="ECO:0007669"/>
    <property type="project" value="UniProtKB-EC"/>
</dbReference>
<sequence>MLKGLENIAASADIPMLVCGDFSSVPGSAPHALLAIGKVDPLHPDLAVDPLGILRPTTKLTHTLPL</sequence>
<comment type="caution">
    <text evidence="1">The sequence shown here is derived from an EMBL/GenBank/DDBJ whole genome shotgun (WGS) entry which is preliminary data.</text>
</comment>
<dbReference type="EC" id="3.1.13.4" evidence="1"/>
<keyword evidence="2" id="KW-1185">Reference proteome</keyword>
<evidence type="ECO:0000313" key="2">
    <source>
        <dbReference type="Proteomes" id="UP000215914"/>
    </source>
</evidence>
<accession>A0A9K3JJJ9</accession>
<dbReference type="AlphaFoldDB" id="A0A9K3JJJ9"/>
<name>A0A9K3JJJ9_HELAN</name>
<dbReference type="InterPro" id="IPR036691">
    <property type="entry name" value="Endo/exonu/phosph_ase_sf"/>
</dbReference>
<gene>
    <name evidence="1" type="ORF">HanXRQr2_Chr03g0125551</name>
</gene>
<dbReference type="Proteomes" id="UP000215914">
    <property type="component" value="Unassembled WGS sequence"/>
</dbReference>
<reference evidence="1" key="2">
    <citation type="submission" date="2020-06" db="EMBL/GenBank/DDBJ databases">
        <title>Helianthus annuus Genome sequencing and assembly Release 2.</title>
        <authorList>
            <person name="Gouzy J."/>
            <person name="Langlade N."/>
            <person name="Munos S."/>
        </authorList>
    </citation>
    <scope>NUCLEOTIDE SEQUENCE</scope>
    <source>
        <tissue evidence="1">Leaves</tissue>
    </source>
</reference>
<protein>
    <submittedName>
        <fullName evidence="1">Poly(A)-specific ribonuclease</fullName>
        <ecNumber evidence="1">3.1.13.4</ecNumber>
    </submittedName>
</protein>
<keyword evidence="1" id="KW-0378">Hydrolase</keyword>
<dbReference type="Gene3D" id="3.60.10.10">
    <property type="entry name" value="Endonuclease/exonuclease/phosphatase"/>
    <property type="match status" value="1"/>
</dbReference>
<dbReference type="EMBL" id="MNCJ02000318">
    <property type="protein sequence ID" value="KAF5815665.1"/>
    <property type="molecule type" value="Genomic_DNA"/>
</dbReference>
<evidence type="ECO:0000313" key="1">
    <source>
        <dbReference type="EMBL" id="KAF5815665.1"/>
    </source>
</evidence>
<reference evidence="1" key="1">
    <citation type="journal article" date="2017" name="Nature">
        <title>The sunflower genome provides insights into oil metabolism, flowering and Asterid evolution.</title>
        <authorList>
            <person name="Badouin H."/>
            <person name="Gouzy J."/>
            <person name="Grassa C.J."/>
            <person name="Murat F."/>
            <person name="Staton S.E."/>
            <person name="Cottret L."/>
            <person name="Lelandais-Briere C."/>
            <person name="Owens G.L."/>
            <person name="Carrere S."/>
            <person name="Mayjonade B."/>
            <person name="Legrand L."/>
            <person name="Gill N."/>
            <person name="Kane N.C."/>
            <person name="Bowers J.E."/>
            <person name="Hubner S."/>
            <person name="Bellec A."/>
            <person name="Berard A."/>
            <person name="Berges H."/>
            <person name="Blanchet N."/>
            <person name="Boniface M.C."/>
            <person name="Brunel D."/>
            <person name="Catrice O."/>
            <person name="Chaidir N."/>
            <person name="Claudel C."/>
            <person name="Donnadieu C."/>
            <person name="Faraut T."/>
            <person name="Fievet G."/>
            <person name="Helmstetter N."/>
            <person name="King M."/>
            <person name="Knapp S.J."/>
            <person name="Lai Z."/>
            <person name="Le Paslier M.C."/>
            <person name="Lippi Y."/>
            <person name="Lorenzon L."/>
            <person name="Mandel J.R."/>
            <person name="Marage G."/>
            <person name="Marchand G."/>
            <person name="Marquand E."/>
            <person name="Bret-Mestries E."/>
            <person name="Morien E."/>
            <person name="Nambeesan S."/>
            <person name="Nguyen T."/>
            <person name="Pegot-Espagnet P."/>
            <person name="Pouilly N."/>
            <person name="Raftis F."/>
            <person name="Sallet E."/>
            <person name="Schiex T."/>
            <person name="Thomas J."/>
            <person name="Vandecasteele C."/>
            <person name="Vares D."/>
            <person name="Vear F."/>
            <person name="Vautrin S."/>
            <person name="Crespi M."/>
            <person name="Mangin B."/>
            <person name="Burke J.M."/>
            <person name="Salse J."/>
            <person name="Munos S."/>
            <person name="Vincourt P."/>
            <person name="Rieseberg L.H."/>
            <person name="Langlade N.B."/>
        </authorList>
    </citation>
    <scope>NUCLEOTIDE SEQUENCE</scope>
    <source>
        <tissue evidence="1">Leaves</tissue>
    </source>
</reference>
<dbReference type="Gramene" id="mRNA:HanXRQr2_Chr03g0125551">
    <property type="protein sequence ID" value="mRNA:HanXRQr2_Chr03g0125551"/>
    <property type="gene ID" value="HanXRQr2_Chr03g0125551"/>
</dbReference>
<organism evidence="1 2">
    <name type="scientific">Helianthus annuus</name>
    <name type="common">Common sunflower</name>
    <dbReference type="NCBI Taxonomy" id="4232"/>
    <lineage>
        <taxon>Eukaryota</taxon>
        <taxon>Viridiplantae</taxon>
        <taxon>Streptophyta</taxon>
        <taxon>Embryophyta</taxon>
        <taxon>Tracheophyta</taxon>
        <taxon>Spermatophyta</taxon>
        <taxon>Magnoliopsida</taxon>
        <taxon>eudicotyledons</taxon>
        <taxon>Gunneridae</taxon>
        <taxon>Pentapetalae</taxon>
        <taxon>asterids</taxon>
        <taxon>campanulids</taxon>
        <taxon>Asterales</taxon>
        <taxon>Asteraceae</taxon>
        <taxon>Asteroideae</taxon>
        <taxon>Heliantheae alliance</taxon>
        <taxon>Heliantheae</taxon>
        <taxon>Helianthus</taxon>
    </lineage>
</organism>